<dbReference type="CDD" id="cd02966">
    <property type="entry name" value="TlpA_like_family"/>
    <property type="match status" value="1"/>
</dbReference>
<organism evidence="2 3">
    <name type="scientific">Anaerotignum lactatifermentans</name>
    <dbReference type="NCBI Taxonomy" id="160404"/>
    <lineage>
        <taxon>Bacteria</taxon>
        <taxon>Bacillati</taxon>
        <taxon>Bacillota</taxon>
        <taxon>Clostridia</taxon>
        <taxon>Lachnospirales</taxon>
        <taxon>Anaerotignaceae</taxon>
        <taxon>Anaerotignum</taxon>
    </lineage>
</organism>
<dbReference type="EMBL" id="JACSNV010000003">
    <property type="protein sequence ID" value="MBM6877137.1"/>
    <property type="molecule type" value="Genomic_DNA"/>
</dbReference>
<evidence type="ECO:0000313" key="3">
    <source>
        <dbReference type="Proteomes" id="UP000729290"/>
    </source>
</evidence>
<dbReference type="InterPro" id="IPR036249">
    <property type="entry name" value="Thioredoxin-like_sf"/>
</dbReference>
<name>A0ABS2G945_9FIRM</name>
<gene>
    <name evidence="2" type="ORF">H9X83_03045</name>
</gene>
<feature type="chain" id="PRO_5045598668" evidence="1">
    <location>
        <begin position="25"/>
        <end position="339"/>
    </location>
</feature>
<sequence>MKKMLSLLLCLTLILSLLSGCGQKAETNVTLEEAGLSFTIPEEWAEGDNVNLFPTSYVSADAPIYAKVLYQYIPDENMDEMNDLESDIPVEELMVPLFEFIVVKEENLESEEVAAEKELFHSCEELPSQEEYHFFLLWEPTDGVAQLSPDAGLVYTEMEEGIPAFKETVQTFVPTAAESSLPSQEEVAAMDEGYFNFISTDLEGNAVTSTMFYDYDITMVNFWASYAYPDINELDQLQELYNRLQEEHPNVNMIQVIIDTPDDAAEEVIAKAYEESGVTFKGISPDQNMASWILENLEGLPTTIFVDDTGFIIGDTIQKVQTSDYYMTAIEDLLTQIGK</sequence>
<feature type="signal peptide" evidence="1">
    <location>
        <begin position="1"/>
        <end position="24"/>
    </location>
</feature>
<keyword evidence="3" id="KW-1185">Reference proteome</keyword>
<evidence type="ECO:0000256" key="1">
    <source>
        <dbReference type="SAM" id="SignalP"/>
    </source>
</evidence>
<proteinExistence type="predicted"/>
<dbReference type="SUPFAM" id="SSF52833">
    <property type="entry name" value="Thioredoxin-like"/>
    <property type="match status" value="1"/>
</dbReference>
<comment type="caution">
    <text evidence="2">The sequence shown here is derived from an EMBL/GenBank/DDBJ whole genome shotgun (WGS) entry which is preliminary data.</text>
</comment>
<dbReference type="Proteomes" id="UP000729290">
    <property type="component" value="Unassembled WGS sequence"/>
</dbReference>
<evidence type="ECO:0000313" key="2">
    <source>
        <dbReference type="EMBL" id="MBM6877137.1"/>
    </source>
</evidence>
<dbReference type="PROSITE" id="PS51257">
    <property type="entry name" value="PROKAR_LIPOPROTEIN"/>
    <property type="match status" value="1"/>
</dbReference>
<reference evidence="2 3" key="1">
    <citation type="journal article" date="2021" name="Sci. Rep.">
        <title>The distribution of antibiotic resistance genes in chicken gut microbiota commensals.</title>
        <authorList>
            <person name="Juricova H."/>
            <person name="Matiasovicova J."/>
            <person name="Kubasova T."/>
            <person name="Cejkova D."/>
            <person name="Rychlik I."/>
        </authorList>
    </citation>
    <scope>NUCLEOTIDE SEQUENCE [LARGE SCALE GENOMIC DNA]</scope>
    <source>
        <strain evidence="2 3">An431b</strain>
    </source>
</reference>
<accession>A0ABS2G945</accession>
<protein>
    <submittedName>
        <fullName evidence="2">TlpA family protein disulfide reductase</fullName>
    </submittedName>
</protein>
<dbReference type="Gene3D" id="3.40.30.10">
    <property type="entry name" value="Glutaredoxin"/>
    <property type="match status" value="1"/>
</dbReference>
<dbReference type="RefSeq" id="WP_205133971.1">
    <property type="nucleotide sequence ID" value="NZ_JACSNT010000011.1"/>
</dbReference>
<keyword evidence="1" id="KW-0732">Signal</keyword>